<dbReference type="Proteomes" id="UP000005408">
    <property type="component" value="Unassembled WGS sequence"/>
</dbReference>
<dbReference type="Pfam" id="PF00811">
    <property type="entry name" value="Ependymin"/>
    <property type="match status" value="1"/>
</dbReference>
<evidence type="ECO:0000313" key="1">
    <source>
        <dbReference type="EnsemblMetazoa" id="G21095.4:cds"/>
    </source>
</evidence>
<accession>A0A8W8JYI1</accession>
<dbReference type="PANTHER" id="PTHR10697:SF13">
    <property type="entry name" value="RICIN B LECTIN DOMAIN-CONTAINING PROTEIN"/>
    <property type="match status" value="1"/>
</dbReference>
<evidence type="ECO:0008006" key="3">
    <source>
        <dbReference type="Google" id="ProtNLM"/>
    </source>
</evidence>
<keyword evidence="2" id="KW-1185">Reference proteome</keyword>
<dbReference type="InterPro" id="IPR001299">
    <property type="entry name" value="Ependymin"/>
</dbReference>
<dbReference type="GO" id="GO:0005509">
    <property type="term" value="F:calcium ion binding"/>
    <property type="evidence" value="ECO:0007669"/>
    <property type="project" value="InterPro"/>
</dbReference>
<organism evidence="1 2">
    <name type="scientific">Magallana gigas</name>
    <name type="common">Pacific oyster</name>
    <name type="synonym">Crassostrea gigas</name>
    <dbReference type="NCBI Taxonomy" id="29159"/>
    <lineage>
        <taxon>Eukaryota</taxon>
        <taxon>Metazoa</taxon>
        <taxon>Spiralia</taxon>
        <taxon>Lophotrochozoa</taxon>
        <taxon>Mollusca</taxon>
        <taxon>Bivalvia</taxon>
        <taxon>Autobranchia</taxon>
        <taxon>Pteriomorphia</taxon>
        <taxon>Ostreida</taxon>
        <taxon>Ostreoidea</taxon>
        <taxon>Ostreidae</taxon>
        <taxon>Magallana</taxon>
    </lineage>
</organism>
<evidence type="ECO:0000313" key="2">
    <source>
        <dbReference type="Proteomes" id="UP000005408"/>
    </source>
</evidence>
<name>A0A8W8JYI1_MAGGI</name>
<dbReference type="GO" id="GO:0005764">
    <property type="term" value="C:lysosome"/>
    <property type="evidence" value="ECO:0007669"/>
    <property type="project" value="TreeGrafter"/>
</dbReference>
<dbReference type="GO" id="GO:0005576">
    <property type="term" value="C:extracellular region"/>
    <property type="evidence" value="ECO:0007669"/>
    <property type="project" value="InterPro"/>
</dbReference>
<dbReference type="PANTHER" id="PTHR10697">
    <property type="entry name" value="MAMMALIAN EPENDYMIN-RELATED PROTEIN 1"/>
    <property type="match status" value="1"/>
</dbReference>
<dbReference type="GO" id="GO:0007160">
    <property type="term" value="P:cell-matrix adhesion"/>
    <property type="evidence" value="ECO:0007669"/>
    <property type="project" value="InterPro"/>
</dbReference>
<sequence length="213" mass="24017">MALILISISYTKSCCFPSEVEVTAMGYGLIAQGKTNYQKEIQLYYDADEEKIAIVSTNRIGQKLRIISDYSAKKRYVITNENVCNVTDLNEPFQEMCVPTNAVFVGSAVLGNSYDNITVDNYYVTMSQRNMSFDINLMATPMKGDDCTVEGMVSFGKDKNGYQIFETSVYMNYSFKITDNSVFLPPKQCNQPDNMGILLFDVLEEIRSGILIF</sequence>
<dbReference type="EnsemblMetazoa" id="G21095.4">
    <property type="protein sequence ID" value="G21095.4:cds"/>
    <property type="gene ID" value="G21095"/>
</dbReference>
<reference evidence="1" key="1">
    <citation type="submission" date="2022-08" db="UniProtKB">
        <authorList>
            <consortium name="EnsemblMetazoa"/>
        </authorList>
    </citation>
    <scope>IDENTIFICATION</scope>
    <source>
        <strain evidence="1">05x7-T-G4-1.051#20</strain>
    </source>
</reference>
<protein>
    <recommendedName>
        <fullName evidence="3">Mammalian ependymin-related protein 1</fullName>
    </recommendedName>
</protein>
<dbReference type="AlphaFoldDB" id="A0A8W8JYI1"/>
<proteinExistence type="predicted"/>